<dbReference type="InterPro" id="IPR023380">
    <property type="entry name" value="DsbB-like_sf"/>
</dbReference>
<dbReference type="InterPro" id="IPR003752">
    <property type="entry name" value="DiS_bond_form_DsbB/BdbC"/>
</dbReference>
<evidence type="ECO:0000313" key="6">
    <source>
        <dbReference type="EMBL" id="QNQ09457.1"/>
    </source>
</evidence>
<protein>
    <submittedName>
        <fullName evidence="6">Disulfide bond formation protein B</fullName>
    </submittedName>
</protein>
<feature type="transmembrane region" description="Helical" evidence="5">
    <location>
        <begin position="66"/>
        <end position="88"/>
    </location>
</feature>
<organism evidence="6 7">
    <name type="scientific">Sphingomonas alpina</name>
    <dbReference type="NCBI Taxonomy" id="653931"/>
    <lineage>
        <taxon>Bacteria</taxon>
        <taxon>Pseudomonadati</taxon>
        <taxon>Pseudomonadota</taxon>
        <taxon>Alphaproteobacteria</taxon>
        <taxon>Sphingomonadales</taxon>
        <taxon>Sphingomonadaceae</taxon>
        <taxon>Sphingomonas</taxon>
    </lineage>
</organism>
<proteinExistence type="predicted"/>
<evidence type="ECO:0000256" key="3">
    <source>
        <dbReference type="ARBA" id="ARBA00022989"/>
    </source>
</evidence>
<sequence>MARTRFQLAHELAFFLPVALMAGALLSQYWGGLFPCEMCHWQRWPHYTAIALAGFGFLVPPPARRLLVVLAALAIAASGAIGVFHAGVEYHWWNGITACASNITGSGGTPQDMLARIMGAPLIRCDVAQWSLFGISLAGFNALFSLGGAATILWLMVQDRRR</sequence>
<evidence type="ECO:0000256" key="4">
    <source>
        <dbReference type="ARBA" id="ARBA00023136"/>
    </source>
</evidence>
<dbReference type="Pfam" id="PF02600">
    <property type="entry name" value="DsbB"/>
    <property type="match status" value="1"/>
</dbReference>
<comment type="subcellular location">
    <subcellularLocation>
        <location evidence="1">Membrane</location>
        <topology evidence="1">Multi-pass membrane protein</topology>
    </subcellularLocation>
</comment>
<feature type="transmembrane region" description="Helical" evidence="5">
    <location>
        <begin position="43"/>
        <end position="59"/>
    </location>
</feature>
<gene>
    <name evidence="6" type="ORF">H3Z74_22905</name>
</gene>
<evidence type="ECO:0000313" key="7">
    <source>
        <dbReference type="Proteomes" id="UP000516148"/>
    </source>
</evidence>
<reference evidence="6 7" key="1">
    <citation type="submission" date="2020-09" db="EMBL/GenBank/DDBJ databases">
        <title>Sphingomonas sp., a new species isolated from pork steak.</title>
        <authorList>
            <person name="Heidler von Heilborn D."/>
        </authorList>
    </citation>
    <scope>NUCLEOTIDE SEQUENCE [LARGE SCALE GENOMIC DNA]</scope>
    <source>
        <strain evidence="7">S8-3T</strain>
    </source>
</reference>
<evidence type="ECO:0000256" key="2">
    <source>
        <dbReference type="ARBA" id="ARBA00022692"/>
    </source>
</evidence>
<dbReference type="InterPro" id="IPR024199">
    <property type="entry name" value="Uncharacterised_DsbB"/>
</dbReference>
<dbReference type="SUPFAM" id="SSF158442">
    <property type="entry name" value="DsbB-like"/>
    <property type="match status" value="1"/>
</dbReference>
<dbReference type="PIRSF" id="PIRSF033913">
    <property type="entry name" value="S-S_format_DsbB"/>
    <property type="match status" value="1"/>
</dbReference>
<dbReference type="RefSeq" id="WP_187761769.1">
    <property type="nucleotide sequence ID" value="NZ_CP061038.1"/>
</dbReference>
<accession>A0A7H0LIF4</accession>
<feature type="transmembrane region" description="Helical" evidence="5">
    <location>
        <begin position="12"/>
        <end position="31"/>
    </location>
</feature>
<keyword evidence="2 5" id="KW-0812">Transmembrane</keyword>
<keyword evidence="3 5" id="KW-1133">Transmembrane helix</keyword>
<evidence type="ECO:0000256" key="5">
    <source>
        <dbReference type="SAM" id="Phobius"/>
    </source>
</evidence>
<dbReference type="GO" id="GO:0006457">
    <property type="term" value="P:protein folding"/>
    <property type="evidence" value="ECO:0007669"/>
    <property type="project" value="InterPro"/>
</dbReference>
<dbReference type="Proteomes" id="UP000516148">
    <property type="component" value="Chromosome"/>
</dbReference>
<dbReference type="GO" id="GO:0016020">
    <property type="term" value="C:membrane"/>
    <property type="evidence" value="ECO:0007669"/>
    <property type="project" value="UniProtKB-SubCell"/>
</dbReference>
<feature type="transmembrane region" description="Helical" evidence="5">
    <location>
        <begin position="130"/>
        <end position="157"/>
    </location>
</feature>
<dbReference type="EMBL" id="CP061038">
    <property type="protein sequence ID" value="QNQ09457.1"/>
    <property type="molecule type" value="Genomic_DNA"/>
</dbReference>
<dbReference type="KEGG" id="spap:H3Z74_22905"/>
<dbReference type="Gene3D" id="1.20.1550.10">
    <property type="entry name" value="DsbB-like"/>
    <property type="match status" value="1"/>
</dbReference>
<keyword evidence="7" id="KW-1185">Reference proteome</keyword>
<evidence type="ECO:0000256" key="1">
    <source>
        <dbReference type="ARBA" id="ARBA00004141"/>
    </source>
</evidence>
<dbReference type="GO" id="GO:0015035">
    <property type="term" value="F:protein-disulfide reductase activity"/>
    <property type="evidence" value="ECO:0007669"/>
    <property type="project" value="InterPro"/>
</dbReference>
<keyword evidence="4 5" id="KW-0472">Membrane</keyword>
<name>A0A7H0LIF4_9SPHN</name>
<dbReference type="AlphaFoldDB" id="A0A7H0LIF4"/>